<keyword evidence="2" id="KW-1185">Reference proteome</keyword>
<gene>
    <name evidence="1" type="ORF">F5891DRAFT_122469</name>
</gene>
<protein>
    <submittedName>
        <fullName evidence="1">Uncharacterized protein</fullName>
    </submittedName>
</protein>
<dbReference type="RefSeq" id="XP_041217774.1">
    <property type="nucleotide sequence ID" value="XM_041369484.1"/>
</dbReference>
<evidence type="ECO:0000313" key="1">
    <source>
        <dbReference type="EMBL" id="KAG1890508.1"/>
    </source>
</evidence>
<dbReference type="Proteomes" id="UP001195769">
    <property type="component" value="Unassembled WGS sequence"/>
</dbReference>
<accession>A0AAD4HD48</accession>
<proteinExistence type="predicted"/>
<reference evidence="1" key="1">
    <citation type="journal article" date="2020" name="New Phytol.">
        <title>Comparative genomics reveals dynamic genome evolution in host specialist ectomycorrhizal fungi.</title>
        <authorList>
            <person name="Lofgren L.A."/>
            <person name="Nguyen N.H."/>
            <person name="Vilgalys R."/>
            <person name="Ruytinx J."/>
            <person name="Liao H.L."/>
            <person name="Branco S."/>
            <person name="Kuo A."/>
            <person name="LaButti K."/>
            <person name="Lipzen A."/>
            <person name="Andreopoulos W."/>
            <person name="Pangilinan J."/>
            <person name="Riley R."/>
            <person name="Hundley H."/>
            <person name="Na H."/>
            <person name="Barry K."/>
            <person name="Grigoriev I.V."/>
            <person name="Stajich J.E."/>
            <person name="Kennedy P.G."/>
        </authorList>
    </citation>
    <scope>NUCLEOTIDE SEQUENCE</scope>
    <source>
        <strain evidence="1">FC203</strain>
    </source>
</reference>
<name>A0AAD4HD48_9AGAM</name>
<feature type="non-terminal residue" evidence="1">
    <location>
        <position position="1"/>
    </location>
</feature>
<dbReference type="EMBL" id="JABBWK010000142">
    <property type="protein sequence ID" value="KAG1890508.1"/>
    <property type="molecule type" value="Genomic_DNA"/>
</dbReference>
<comment type="caution">
    <text evidence="1">The sequence shown here is derived from an EMBL/GenBank/DDBJ whole genome shotgun (WGS) entry which is preliminary data.</text>
</comment>
<dbReference type="GeneID" id="64663782"/>
<dbReference type="AlphaFoldDB" id="A0AAD4HD48"/>
<organism evidence="1 2">
    <name type="scientific">Suillus fuscotomentosus</name>
    <dbReference type="NCBI Taxonomy" id="1912939"/>
    <lineage>
        <taxon>Eukaryota</taxon>
        <taxon>Fungi</taxon>
        <taxon>Dikarya</taxon>
        <taxon>Basidiomycota</taxon>
        <taxon>Agaricomycotina</taxon>
        <taxon>Agaricomycetes</taxon>
        <taxon>Agaricomycetidae</taxon>
        <taxon>Boletales</taxon>
        <taxon>Suillineae</taxon>
        <taxon>Suillaceae</taxon>
        <taxon>Suillus</taxon>
    </lineage>
</organism>
<sequence length="205" mass="23417">TQVSSLQQTVAADLALKFYDELEQLRAPRFANCRLHLPCISFCVTEVRRIHSQNQEALIMYKIKADGLNDLLVITKEILVQFWRAKPIQQTFLLVRPWDRYLLGVPDFAEQPDFADDQKSVEYGTELGSPMDYSDRPPSGLPVEEEPGLRALRLMVRLEQPFDAFLLAQQRVGEYKRIASDYNIIAQVKDIASIDSMDVGTVEIL</sequence>
<evidence type="ECO:0000313" key="2">
    <source>
        <dbReference type="Proteomes" id="UP001195769"/>
    </source>
</evidence>